<organism evidence="2 3">
    <name type="scientific">Saccharopolyspora oryzae</name>
    <dbReference type="NCBI Taxonomy" id="2997343"/>
    <lineage>
        <taxon>Bacteria</taxon>
        <taxon>Bacillati</taxon>
        <taxon>Actinomycetota</taxon>
        <taxon>Actinomycetes</taxon>
        <taxon>Pseudonocardiales</taxon>
        <taxon>Pseudonocardiaceae</taxon>
        <taxon>Saccharopolyspora</taxon>
    </lineage>
</organism>
<evidence type="ECO:0000313" key="2">
    <source>
        <dbReference type="EMBL" id="MDA3629799.1"/>
    </source>
</evidence>
<feature type="transmembrane region" description="Helical" evidence="1">
    <location>
        <begin position="12"/>
        <end position="29"/>
    </location>
</feature>
<protein>
    <submittedName>
        <fullName evidence="2">Uncharacterized protein</fullName>
    </submittedName>
</protein>
<keyword evidence="1" id="KW-0812">Transmembrane</keyword>
<gene>
    <name evidence="2" type="ORF">OU415_30525</name>
</gene>
<reference evidence="2 3" key="1">
    <citation type="submission" date="2022-11" db="EMBL/GenBank/DDBJ databases">
        <title>Draft genome sequence of Saccharopolyspora sp. WRP15-2 isolated from rhizosphere soils of wild rice in Thailand.</title>
        <authorList>
            <person name="Duangmal K."/>
            <person name="Kammanee S."/>
            <person name="Muangham S."/>
        </authorList>
    </citation>
    <scope>NUCLEOTIDE SEQUENCE [LARGE SCALE GENOMIC DNA]</scope>
    <source>
        <strain evidence="2 3">WRP15-2</strain>
    </source>
</reference>
<sequence>YLSFHLDTSTGGMIVVCQAVVFALVYLGAPEQGLIARAVRRRGLAAGRANTGLVGSAGQPPS</sequence>
<dbReference type="EMBL" id="JAQGLA010000077">
    <property type="protein sequence ID" value="MDA3629799.1"/>
    <property type="molecule type" value="Genomic_DNA"/>
</dbReference>
<keyword evidence="1" id="KW-0472">Membrane</keyword>
<accession>A0ABT4V8S0</accession>
<feature type="non-terminal residue" evidence="2">
    <location>
        <position position="1"/>
    </location>
</feature>
<proteinExistence type="predicted"/>
<keyword evidence="3" id="KW-1185">Reference proteome</keyword>
<keyword evidence="1" id="KW-1133">Transmembrane helix</keyword>
<evidence type="ECO:0000256" key="1">
    <source>
        <dbReference type="SAM" id="Phobius"/>
    </source>
</evidence>
<dbReference type="Proteomes" id="UP001210380">
    <property type="component" value="Unassembled WGS sequence"/>
</dbReference>
<comment type="caution">
    <text evidence="2">The sequence shown here is derived from an EMBL/GenBank/DDBJ whole genome shotgun (WGS) entry which is preliminary data.</text>
</comment>
<evidence type="ECO:0000313" key="3">
    <source>
        <dbReference type="Proteomes" id="UP001210380"/>
    </source>
</evidence>
<name>A0ABT4V8S0_9PSEU</name>